<feature type="domain" description="ABC-type uncharacterised transport system" evidence="2">
    <location>
        <begin position="197"/>
        <end position="496"/>
    </location>
</feature>
<dbReference type="RefSeq" id="WP_346757414.1">
    <property type="nucleotide sequence ID" value="NZ_JAUJEB010000001.1"/>
</dbReference>
<keyword evidence="1" id="KW-0472">Membrane</keyword>
<proteinExistence type="predicted"/>
<feature type="transmembrane region" description="Helical" evidence="1">
    <location>
        <begin position="16"/>
        <end position="38"/>
    </location>
</feature>
<dbReference type="Pfam" id="PF23357">
    <property type="entry name" value="DUF7088"/>
    <property type="match status" value="1"/>
</dbReference>
<dbReference type="InterPro" id="IPR019863">
    <property type="entry name" value="Motility-assoc_ABC-rel_GldG"/>
</dbReference>
<evidence type="ECO:0000313" key="4">
    <source>
        <dbReference type="EMBL" id="MDN5212089.1"/>
    </source>
</evidence>
<dbReference type="InterPro" id="IPR055396">
    <property type="entry name" value="DUF7088"/>
</dbReference>
<organism evidence="4 5">
    <name type="scientific">Agaribacillus aureus</name>
    <dbReference type="NCBI Taxonomy" id="3051825"/>
    <lineage>
        <taxon>Bacteria</taxon>
        <taxon>Pseudomonadati</taxon>
        <taxon>Bacteroidota</taxon>
        <taxon>Cytophagia</taxon>
        <taxon>Cytophagales</taxon>
        <taxon>Splendidivirgaceae</taxon>
        <taxon>Agaribacillus</taxon>
    </lineage>
</organism>
<evidence type="ECO:0000313" key="5">
    <source>
        <dbReference type="Proteomes" id="UP001172083"/>
    </source>
</evidence>
<comment type="caution">
    <text evidence="4">The sequence shown here is derived from an EMBL/GenBank/DDBJ whole genome shotgun (WGS) entry which is preliminary data.</text>
</comment>
<feature type="domain" description="DUF7088" evidence="3">
    <location>
        <begin position="44"/>
        <end position="154"/>
    </location>
</feature>
<dbReference type="Pfam" id="PF09822">
    <property type="entry name" value="ABC_transp_aux"/>
    <property type="match status" value="1"/>
</dbReference>
<dbReference type="InterPro" id="IPR019196">
    <property type="entry name" value="ABC_transp_unknown"/>
</dbReference>
<feature type="transmembrane region" description="Helical" evidence="1">
    <location>
        <begin position="530"/>
        <end position="554"/>
    </location>
</feature>
<dbReference type="EMBL" id="JAUJEB010000001">
    <property type="protein sequence ID" value="MDN5212089.1"/>
    <property type="molecule type" value="Genomic_DNA"/>
</dbReference>
<reference evidence="4" key="1">
    <citation type="submission" date="2023-06" db="EMBL/GenBank/DDBJ databases">
        <title>Genomic of Agaribacillus aureum.</title>
        <authorList>
            <person name="Wang G."/>
        </authorList>
    </citation>
    <scope>NUCLEOTIDE SEQUENCE</scope>
    <source>
        <strain evidence="4">BMA12</strain>
    </source>
</reference>
<accession>A0ABT8L2X5</accession>
<evidence type="ECO:0000259" key="2">
    <source>
        <dbReference type="Pfam" id="PF09822"/>
    </source>
</evidence>
<gene>
    <name evidence="4" type="primary">gldG</name>
    <name evidence="4" type="ORF">QQ020_08500</name>
</gene>
<name>A0ABT8L2X5_9BACT</name>
<keyword evidence="1" id="KW-0812">Transmembrane</keyword>
<evidence type="ECO:0000259" key="3">
    <source>
        <dbReference type="Pfam" id="PF23357"/>
    </source>
</evidence>
<evidence type="ECO:0000256" key="1">
    <source>
        <dbReference type="SAM" id="Phobius"/>
    </source>
</evidence>
<sequence>MVMTKFGNSGKMWESLLKFGIGFMVIMLVNLLVSNYILRVDLTEEKRFTISEATKSMLRDLDDVIYIEVFLEGELPAGMRRLKTAIRERLDEFRVFSHQKIQFQFIDPSQAISDKARQEFHSNLANRGLQPIRLFDNEGGKNVAKIIFPGAIITYHEQEKPVMLLRGKGGQSAINQSIEGLEYELASAIRTLTSREKKKIGLIKGHRESDSLSLAGLTSVLAESYNVFNVNLPERNRLEGYDAVIIAKPKKAFSEADKFKLDQYIMSGGKALFFLDQLYVNEDSALSHGTFALPVDVNLDDQLFKYGVRVNRDLVLDLSSGVMPVIVNMIGDEPEIQNFKWHYYPIINQFGKHPIVKNSDAIYGKFINTVDTVKADGIVKTPLLFSSRYSKKVSAPARVALEDIVQLGQKDFEQREPFPVAYLLEGSFNSLYRNRFIPKGLGKQDLIEKSVPTKIMVVGDGDIIENEFSMKTRQPVELGFSEFMKQKFANEDFIKNSLQYMLDDHGLITARNKEIKIRPLNEVKVGEERLFWQVLNMGLPIVLIIIYGLIRYYWRKRRFTRF</sequence>
<keyword evidence="1" id="KW-1133">Transmembrane helix</keyword>
<dbReference type="NCBIfam" id="TIGR03521">
    <property type="entry name" value="GldG"/>
    <property type="match status" value="1"/>
</dbReference>
<keyword evidence="5" id="KW-1185">Reference proteome</keyword>
<dbReference type="Proteomes" id="UP001172083">
    <property type="component" value="Unassembled WGS sequence"/>
</dbReference>
<protein>
    <submittedName>
        <fullName evidence="4">Gliding motility-associated ABC transporter substrate-binding protein GldG</fullName>
    </submittedName>
</protein>